<feature type="binding site" evidence="6">
    <location>
        <begin position="180"/>
        <end position="187"/>
    </location>
    <ligand>
        <name>NAD(+)</name>
        <dbReference type="ChEBI" id="CHEBI:57540"/>
    </ligand>
</feature>
<dbReference type="PRINTS" id="PR00411">
    <property type="entry name" value="PNDRDTASEI"/>
</dbReference>
<dbReference type="GO" id="GO:0006103">
    <property type="term" value="P:2-oxoglutarate metabolic process"/>
    <property type="evidence" value="ECO:0007669"/>
    <property type="project" value="TreeGrafter"/>
</dbReference>
<dbReference type="InterPro" id="IPR036188">
    <property type="entry name" value="FAD/NAD-bd_sf"/>
</dbReference>
<evidence type="ECO:0000256" key="1">
    <source>
        <dbReference type="ARBA" id="ARBA00007532"/>
    </source>
</evidence>
<dbReference type="GO" id="GO:0004148">
    <property type="term" value="F:dihydrolipoyl dehydrogenase (NADH) activity"/>
    <property type="evidence" value="ECO:0007669"/>
    <property type="project" value="TreeGrafter"/>
</dbReference>
<feature type="domain" description="Pyridine nucleotide-disulphide oxidoreductase dimerisation" evidence="7">
    <location>
        <begin position="361"/>
        <end position="469"/>
    </location>
</feature>
<reference evidence="9 10" key="1">
    <citation type="submission" date="2016-10" db="EMBL/GenBank/DDBJ databases">
        <authorList>
            <person name="de Groot N.N."/>
        </authorList>
    </citation>
    <scope>NUCLEOTIDE SEQUENCE [LARGE SCALE GENOMIC DNA]</scope>
    <source>
        <strain evidence="9 10">KH1P1</strain>
    </source>
</reference>
<evidence type="ECO:0000259" key="7">
    <source>
        <dbReference type="Pfam" id="PF02852"/>
    </source>
</evidence>
<keyword evidence="4" id="KW-0560">Oxidoreductase</keyword>
<feature type="binding site" evidence="6">
    <location>
        <position position="203"/>
    </location>
    <ligand>
        <name>NAD(+)</name>
        <dbReference type="ChEBI" id="CHEBI:57540"/>
    </ligand>
</feature>
<dbReference type="AlphaFoldDB" id="A0A1I0DR96"/>
<evidence type="ECO:0000256" key="2">
    <source>
        <dbReference type="ARBA" id="ARBA00022630"/>
    </source>
</evidence>
<dbReference type="STRING" id="1526.SAMN02910262_02401"/>
<dbReference type="InterPro" id="IPR004099">
    <property type="entry name" value="Pyr_nucl-diS_OxRdtase_dimer"/>
</dbReference>
<dbReference type="PANTHER" id="PTHR22912:SF151">
    <property type="entry name" value="DIHYDROLIPOYL DEHYDROGENASE, MITOCHONDRIAL"/>
    <property type="match status" value="1"/>
</dbReference>
<dbReference type="Pfam" id="PF02852">
    <property type="entry name" value="Pyr_redox_dim"/>
    <property type="match status" value="1"/>
</dbReference>
<dbReference type="Proteomes" id="UP000199820">
    <property type="component" value="Unassembled WGS sequence"/>
</dbReference>
<feature type="domain" description="FAD/NAD(P)-binding" evidence="8">
    <location>
        <begin position="5"/>
        <end position="331"/>
    </location>
</feature>
<keyword evidence="2" id="KW-0285">Flavoprotein</keyword>
<evidence type="ECO:0000259" key="8">
    <source>
        <dbReference type="Pfam" id="PF07992"/>
    </source>
</evidence>
<dbReference type="Gene3D" id="3.30.390.30">
    <property type="match status" value="1"/>
</dbReference>
<evidence type="ECO:0000256" key="3">
    <source>
        <dbReference type="ARBA" id="ARBA00022827"/>
    </source>
</evidence>
<dbReference type="Pfam" id="PF07992">
    <property type="entry name" value="Pyr_redox_2"/>
    <property type="match status" value="1"/>
</dbReference>
<dbReference type="EMBL" id="FOIL01000014">
    <property type="protein sequence ID" value="SET35095.1"/>
    <property type="molecule type" value="Genomic_DNA"/>
</dbReference>
<dbReference type="GO" id="GO:0050660">
    <property type="term" value="F:flavin adenine dinucleotide binding"/>
    <property type="evidence" value="ECO:0007669"/>
    <property type="project" value="TreeGrafter"/>
</dbReference>
<dbReference type="PANTHER" id="PTHR22912">
    <property type="entry name" value="DISULFIDE OXIDOREDUCTASE"/>
    <property type="match status" value="1"/>
</dbReference>
<dbReference type="InterPro" id="IPR023753">
    <property type="entry name" value="FAD/NAD-binding_dom"/>
</dbReference>
<keyword evidence="3 6" id="KW-0274">FAD</keyword>
<evidence type="ECO:0000313" key="9">
    <source>
        <dbReference type="EMBL" id="SET35095.1"/>
    </source>
</evidence>
<dbReference type="SUPFAM" id="SSF51905">
    <property type="entry name" value="FAD/NAD(P)-binding domain"/>
    <property type="match status" value="1"/>
</dbReference>
<dbReference type="PRINTS" id="PR00368">
    <property type="entry name" value="FADPNR"/>
</dbReference>
<keyword evidence="5 6" id="KW-0520">NAD</keyword>
<dbReference type="eggNOG" id="COG1249">
    <property type="taxonomic scope" value="Bacteria"/>
</dbReference>
<protein>
    <submittedName>
        <fullName evidence="9">Dihydrolipoamide dehydrogenase</fullName>
    </submittedName>
</protein>
<comment type="cofactor">
    <cofactor evidence="6">
        <name>FAD</name>
        <dbReference type="ChEBI" id="CHEBI:57692"/>
    </cofactor>
    <text evidence="6">Binds 1 FAD per subunit.</text>
</comment>
<dbReference type="FunFam" id="3.30.390.30:FF:000001">
    <property type="entry name" value="Dihydrolipoyl dehydrogenase"/>
    <property type="match status" value="1"/>
</dbReference>
<dbReference type="SUPFAM" id="SSF55424">
    <property type="entry name" value="FAD/NAD-linked reductases, dimerisation (C-terminal) domain"/>
    <property type="match status" value="1"/>
</dbReference>
<dbReference type="RefSeq" id="WP_074649186.1">
    <property type="nucleotide sequence ID" value="NZ_FOIL01000014.1"/>
</dbReference>
<name>A0A1I0DR96_9FIRM</name>
<feature type="binding site" evidence="6">
    <location>
        <position position="275"/>
    </location>
    <ligand>
        <name>NAD(+)</name>
        <dbReference type="ChEBI" id="CHEBI:57540"/>
    </ligand>
</feature>
<keyword evidence="6" id="KW-0547">Nucleotide-binding</keyword>
<keyword evidence="10" id="KW-1185">Reference proteome</keyword>
<dbReference type="InterPro" id="IPR016156">
    <property type="entry name" value="FAD/NAD-linked_Rdtase_dimer_sf"/>
</dbReference>
<organism evidence="9 10">
    <name type="scientific">[Clostridium] aminophilum</name>
    <dbReference type="NCBI Taxonomy" id="1526"/>
    <lineage>
        <taxon>Bacteria</taxon>
        <taxon>Bacillati</taxon>
        <taxon>Bacillota</taxon>
        <taxon>Clostridia</taxon>
        <taxon>Lachnospirales</taxon>
        <taxon>Lachnospiraceae</taxon>
    </lineage>
</organism>
<comment type="similarity">
    <text evidence="1">Belongs to the class-I pyridine nucleotide-disulfide oxidoreductase family.</text>
</comment>
<gene>
    <name evidence="9" type="ORF">SAMN04487771_10148</name>
</gene>
<dbReference type="OrthoDB" id="9807946at2"/>
<dbReference type="PIRSF" id="PIRSF000350">
    <property type="entry name" value="Mercury_reductase_MerA"/>
    <property type="match status" value="1"/>
</dbReference>
<dbReference type="Gene3D" id="3.50.50.60">
    <property type="entry name" value="FAD/NAD(P)-binding domain"/>
    <property type="match status" value="2"/>
</dbReference>
<feature type="binding site" evidence="6">
    <location>
        <position position="316"/>
    </location>
    <ligand>
        <name>FAD</name>
        <dbReference type="ChEBI" id="CHEBI:57692"/>
    </ligand>
</feature>
<proteinExistence type="inferred from homology"/>
<evidence type="ECO:0000256" key="4">
    <source>
        <dbReference type="ARBA" id="ARBA00023002"/>
    </source>
</evidence>
<accession>A0A1I0DR96</accession>
<dbReference type="InterPro" id="IPR050151">
    <property type="entry name" value="Class-I_Pyr_Nuc-Dis_Oxidored"/>
</dbReference>
<evidence type="ECO:0000256" key="6">
    <source>
        <dbReference type="PIRSR" id="PIRSR000350-3"/>
    </source>
</evidence>
<feature type="binding site" evidence="6">
    <location>
        <position position="51"/>
    </location>
    <ligand>
        <name>FAD</name>
        <dbReference type="ChEBI" id="CHEBI:57692"/>
    </ligand>
</feature>
<sequence length="507" mass="55460">MAEHYDLVIIGAGPGGYTAAEAAVQLGMRTAIIEKDKIGGAFINTGCVPAKALLQAVSVYSDVKRSEMFGVTKEGVGFDLRMMMDYKDRKVQEVRRLEQKRLIGSGVTYIHGTAKLHRNNQVEIDTAEGVKYVIGDNVIIASGAMPRVLRVPGIYLPQAMNSRAILNATEWHYDRLVVVGGGVIGVECATIFRTLGSEVTLLERSSRLLDTLDEAVSDKMKENLEEKGVRVLCGVSVKGFVEVDPSVNNGPVEVHYMDGGEEKSVECDRVLVSCGRESRVKTVLGDDCTVKFDQDGHPIIDRSFQTTQKGVYLIGDCISRQRLAHVATSQAVYVVEHIAKKGHRMQMTVVPNGMYVVLPIVPVCIFTDPEVATVGFTEAEAATYNMKVIVGRRELKENRKAILADSSNGFVKLIFEAYTHTLVGAQIICPRAADMIGELATAIANGLTEHQLHTAMRAQPTYSEAINAAIDDVYRQSEELKEEKNSYEYIGFGADPLASGEDEGTEY</sequence>
<dbReference type="InterPro" id="IPR001100">
    <property type="entry name" value="Pyr_nuc-diS_OxRdtase"/>
</dbReference>
<evidence type="ECO:0000256" key="5">
    <source>
        <dbReference type="ARBA" id="ARBA00023027"/>
    </source>
</evidence>
<evidence type="ECO:0000313" key="10">
    <source>
        <dbReference type="Proteomes" id="UP000199820"/>
    </source>
</evidence>